<dbReference type="Gene3D" id="3.40.50.10110">
    <property type="entry name" value="DNA polymerase III subunit chi"/>
    <property type="match status" value="1"/>
</dbReference>
<dbReference type="SUPFAM" id="SSF102400">
    <property type="entry name" value="DNA polymerase III chi subunit"/>
    <property type="match status" value="1"/>
</dbReference>
<proteinExistence type="predicted"/>
<dbReference type="InterPro" id="IPR036768">
    <property type="entry name" value="PolIII_chi_sf"/>
</dbReference>
<comment type="caution">
    <text evidence="1">The sequence shown here is derived from an EMBL/GenBank/DDBJ whole genome shotgun (WGS) entry which is preliminary data.</text>
</comment>
<gene>
    <name evidence="1" type="ORF">GRI97_05275</name>
</gene>
<dbReference type="GO" id="GO:0003887">
    <property type="term" value="F:DNA-directed DNA polymerase activity"/>
    <property type="evidence" value="ECO:0007669"/>
    <property type="project" value="InterPro"/>
</dbReference>
<dbReference type="GO" id="GO:0006260">
    <property type="term" value="P:DNA replication"/>
    <property type="evidence" value="ECO:0007669"/>
    <property type="project" value="InterPro"/>
</dbReference>
<dbReference type="GO" id="GO:0003677">
    <property type="term" value="F:DNA binding"/>
    <property type="evidence" value="ECO:0007669"/>
    <property type="project" value="InterPro"/>
</dbReference>
<name>A0A6I4TQG4_9SPHN</name>
<dbReference type="InterPro" id="IPR007459">
    <property type="entry name" value="DNA_pol3_chi"/>
</dbReference>
<evidence type="ECO:0000313" key="1">
    <source>
        <dbReference type="EMBL" id="MXO98395.1"/>
    </source>
</evidence>
<dbReference type="PANTHER" id="PTHR38767:SF1">
    <property type="entry name" value="DNA POLYMERASE III SUBUNIT CHI"/>
    <property type="match status" value="1"/>
</dbReference>
<dbReference type="EMBL" id="WTYJ01000001">
    <property type="protein sequence ID" value="MXO98395.1"/>
    <property type="molecule type" value="Genomic_DNA"/>
</dbReference>
<organism evidence="1 2">
    <name type="scientific">Croceibacterium xixiisoli</name>
    <dbReference type="NCBI Taxonomy" id="1476466"/>
    <lineage>
        <taxon>Bacteria</taxon>
        <taxon>Pseudomonadati</taxon>
        <taxon>Pseudomonadota</taxon>
        <taxon>Alphaproteobacteria</taxon>
        <taxon>Sphingomonadales</taxon>
        <taxon>Erythrobacteraceae</taxon>
        <taxon>Croceibacterium</taxon>
    </lineage>
</organism>
<evidence type="ECO:0000313" key="2">
    <source>
        <dbReference type="Proteomes" id="UP000469430"/>
    </source>
</evidence>
<reference evidence="1 2" key="1">
    <citation type="submission" date="2019-12" db="EMBL/GenBank/DDBJ databases">
        <title>Genomic-based taxomic classification of the family Erythrobacteraceae.</title>
        <authorList>
            <person name="Xu L."/>
        </authorList>
    </citation>
    <scope>NUCLEOTIDE SEQUENCE [LARGE SCALE GENOMIC DNA]</scope>
    <source>
        <strain evidence="1 2">S36</strain>
    </source>
</reference>
<dbReference type="GO" id="GO:0032298">
    <property type="term" value="P:positive regulation of DNA-templated DNA replication initiation"/>
    <property type="evidence" value="ECO:0007669"/>
    <property type="project" value="TreeGrafter"/>
</dbReference>
<accession>A0A6I4TQG4</accession>
<keyword evidence="2" id="KW-1185">Reference proteome</keyword>
<dbReference type="RefSeq" id="WP_161390823.1">
    <property type="nucleotide sequence ID" value="NZ_JBHSCP010000001.1"/>
</dbReference>
<dbReference type="PANTHER" id="PTHR38767">
    <property type="entry name" value="DNA POLYMERASE III SUBUNIT CHI"/>
    <property type="match status" value="1"/>
</dbReference>
<dbReference type="Pfam" id="PF04364">
    <property type="entry name" value="DNA_pol3_chi"/>
    <property type="match status" value="1"/>
</dbReference>
<dbReference type="AlphaFoldDB" id="A0A6I4TQG4"/>
<protein>
    <submittedName>
        <fullName evidence="1">DNA polymerase III subunit chi</fullName>
    </submittedName>
</protein>
<dbReference type="OrthoDB" id="9795973at2"/>
<sequence>MRLGFYLSGSHPIERVLPLIARAARRQDQRMLVVADDDALLARIDRTLWEMFPEDFLAHGRAGQPHEERQPILLSADCRAANGAELLALADGRWREEAEGFARVLVFFDDVGKAEARRIWRQFDGREDVEREFFELTDGKWLKRA</sequence>
<dbReference type="Proteomes" id="UP000469430">
    <property type="component" value="Unassembled WGS sequence"/>
</dbReference>